<proteinExistence type="predicted"/>
<keyword evidence="3" id="KW-1185">Reference proteome</keyword>
<organism evidence="2 3">
    <name type="scientific">Pararge aegeria aegeria</name>
    <dbReference type="NCBI Taxonomy" id="348720"/>
    <lineage>
        <taxon>Eukaryota</taxon>
        <taxon>Metazoa</taxon>
        <taxon>Ecdysozoa</taxon>
        <taxon>Arthropoda</taxon>
        <taxon>Hexapoda</taxon>
        <taxon>Insecta</taxon>
        <taxon>Pterygota</taxon>
        <taxon>Neoptera</taxon>
        <taxon>Endopterygota</taxon>
        <taxon>Lepidoptera</taxon>
        <taxon>Glossata</taxon>
        <taxon>Ditrysia</taxon>
        <taxon>Papilionoidea</taxon>
        <taxon>Nymphalidae</taxon>
        <taxon>Satyrinae</taxon>
        <taxon>Satyrini</taxon>
        <taxon>Parargina</taxon>
        <taxon>Pararge</taxon>
    </lineage>
</organism>
<protein>
    <submittedName>
        <fullName evidence="2">Jg24110 protein</fullName>
    </submittedName>
</protein>
<evidence type="ECO:0000313" key="2">
    <source>
        <dbReference type="EMBL" id="CAH2217430.1"/>
    </source>
</evidence>
<comment type="caution">
    <text evidence="2">The sequence shown here is derived from an EMBL/GenBank/DDBJ whole genome shotgun (WGS) entry which is preliminary data.</text>
</comment>
<feature type="region of interest" description="Disordered" evidence="1">
    <location>
        <begin position="108"/>
        <end position="157"/>
    </location>
</feature>
<dbReference type="EMBL" id="CAKXAJ010018058">
    <property type="protein sequence ID" value="CAH2217430.1"/>
    <property type="molecule type" value="Genomic_DNA"/>
</dbReference>
<accession>A0A8S4QSS9</accession>
<reference evidence="2" key="1">
    <citation type="submission" date="2022-03" db="EMBL/GenBank/DDBJ databases">
        <authorList>
            <person name="Lindestad O."/>
        </authorList>
    </citation>
    <scope>NUCLEOTIDE SEQUENCE</scope>
</reference>
<dbReference type="AlphaFoldDB" id="A0A8S4QSS9"/>
<evidence type="ECO:0000313" key="3">
    <source>
        <dbReference type="Proteomes" id="UP000838756"/>
    </source>
</evidence>
<name>A0A8S4QSS9_9NEOP</name>
<sequence>MTPTPPNWLIVRAFNDSRASMVERPALKPCCSTESPGPTVSRCPTSRSARIFSKTFPILLSKTNRSVGLWSVQRSPFFADEGQQSLLLRLGELSSQSTPFEQIPESCPKELPGHQPAGRIPFQPQAPERTSLGERVPGSPGRVPRRHAARTTAGGSGLPEALVTELLSCNAIRDPQGSQLIPSSSSPRGKILTYHYYTNY</sequence>
<dbReference type="Proteomes" id="UP000838756">
    <property type="component" value="Unassembled WGS sequence"/>
</dbReference>
<evidence type="ECO:0000256" key="1">
    <source>
        <dbReference type="SAM" id="MobiDB-lite"/>
    </source>
</evidence>
<gene>
    <name evidence="2" type="primary">jg24110</name>
    <name evidence="2" type="ORF">PAEG_LOCUS5320</name>
</gene>